<evidence type="ECO:0000259" key="11">
    <source>
        <dbReference type="PROSITE" id="PS50928"/>
    </source>
</evidence>
<feature type="transmembrane region" description="Helical" evidence="10">
    <location>
        <begin position="188"/>
        <end position="209"/>
    </location>
</feature>
<evidence type="ECO:0000256" key="8">
    <source>
        <dbReference type="ARBA" id="ARBA00022989"/>
    </source>
</evidence>
<evidence type="ECO:0000313" key="12">
    <source>
        <dbReference type="EMBL" id="QPC44053.1"/>
    </source>
</evidence>
<dbReference type="AlphaFoldDB" id="A0A7S8HD84"/>
<dbReference type="NCBIfam" id="TIGR01726">
    <property type="entry name" value="HEQRo_perm_3TM"/>
    <property type="match status" value="1"/>
</dbReference>
<dbReference type="KEGG" id="kmn:HW532_15955"/>
<dbReference type="Proteomes" id="UP000593594">
    <property type="component" value="Chromosome"/>
</dbReference>
<dbReference type="InterPro" id="IPR000515">
    <property type="entry name" value="MetI-like"/>
</dbReference>
<sequence length="223" mass="23994">MSYDFSFSYIWGAGPDLMSGLWMTIRISLLSIVFSVVIGTVGAALRVFHVPGLSHLVAGYVNFIRSTPLLVQLFFVFYGLASIGIPISDFWSGVLALSLWGGAYNTENIRGGFLAIPKGLGEAAGALALRSSHYLLLIALPVGLRVSIPAMLNTSVSVLKNSAYLQAIGLAELTFVAMDRVAMDFRTLEMFAAIGAIYLALVLALSFSVRGIEHVLQKPFRAS</sequence>
<dbReference type="PANTHER" id="PTHR30614:SF20">
    <property type="entry name" value="GLUTAMINE TRANSPORT SYSTEM PERMEASE PROTEIN GLNP"/>
    <property type="match status" value="1"/>
</dbReference>
<keyword evidence="9 10" id="KW-0472">Membrane</keyword>
<dbReference type="GO" id="GO:0006865">
    <property type="term" value="P:amino acid transport"/>
    <property type="evidence" value="ECO:0007669"/>
    <property type="project" value="UniProtKB-KW"/>
</dbReference>
<dbReference type="SUPFAM" id="SSF161098">
    <property type="entry name" value="MetI-like"/>
    <property type="match status" value="1"/>
</dbReference>
<dbReference type="GO" id="GO:0022857">
    <property type="term" value="F:transmembrane transporter activity"/>
    <property type="evidence" value="ECO:0007669"/>
    <property type="project" value="InterPro"/>
</dbReference>
<reference evidence="12 13" key="1">
    <citation type="submission" date="2020-06" db="EMBL/GenBank/DDBJ databases">
        <title>Genome sequence of 2 isolates from Red Sea Mangroves.</title>
        <authorList>
            <person name="Sefrji F."/>
            <person name="Michoud G."/>
            <person name="Merlino G."/>
            <person name="Daffonchio D."/>
        </authorList>
    </citation>
    <scope>NUCLEOTIDE SEQUENCE [LARGE SCALE GENOMIC DNA]</scope>
    <source>
        <strain evidence="12 13">R1DC25</strain>
    </source>
</reference>
<comment type="similarity">
    <text evidence="3">Belongs to the binding-protein-dependent transport system permease family. HisMQ subfamily.</text>
</comment>
<evidence type="ECO:0000256" key="3">
    <source>
        <dbReference type="ARBA" id="ARBA00010072"/>
    </source>
</evidence>
<dbReference type="PROSITE" id="PS50928">
    <property type="entry name" value="ABC_TM1"/>
    <property type="match status" value="1"/>
</dbReference>
<feature type="transmembrane region" description="Helical" evidence="10">
    <location>
        <begin position="20"/>
        <end position="48"/>
    </location>
</feature>
<keyword evidence="8 10" id="KW-1133">Transmembrane helix</keyword>
<dbReference type="InterPro" id="IPR035906">
    <property type="entry name" value="MetI-like_sf"/>
</dbReference>
<evidence type="ECO:0000256" key="6">
    <source>
        <dbReference type="ARBA" id="ARBA00022692"/>
    </source>
</evidence>
<dbReference type="InterPro" id="IPR043429">
    <property type="entry name" value="ArtM/GltK/GlnP/TcyL/YhdX-like"/>
</dbReference>
<keyword evidence="4 10" id="KW-0813">Transport</keyword>
<keyword evidence="13" id="KW-1185">Reference proteome</keyword>
<evidence type="ECO:0000256" key="4">
    <source>
        <dbReference type="ARBA" id="ARBA00022448"/>
    </source>
</evidence>
<evidence type="ECO:0000256" key="2">
    <source>
        <dbReference type="ARBA" id="ARBA00004429"/>
    </source>
</evidence>
<keyword evidence="6 10" id="KW-0812">Transmembrane</keyword>
<feature type="transmembrane region" description="Helical" evidence="10">
    <location>
        <begin position="69"/>
        <end position="87"/>
    </location>
</feature>
<evidence type="ECO:0000313" key="13">
    <source>
        <dbReference type="Proteomes" id="UP000593594"/>
    </source>
</evidence>
<evidence type="ECO:0000256" key="1">
    <source>
        <dbReference type="ARBA" id="ARBA00003159"/>
    </source>
</evidence>
<gene>
    <name evidence="12" type="ORF">HW532_15955</name>
</gene>
<keyword evidence="7" id="KW-0029">Amino-acid transport</keyword>
<feature type="domain" description="ABC transmembrane type-1" evidence="11">
    <location>
        <begin position="21"/>
        <end position="209"/>
    </location>
</feature>
<dbReference type="InterPro" id="IPR010065">
    <property type="entry name" value="AA_ABC_transptr_permease_3TM"/>
</dbReference>
<organism evidence="12 13">
    <name type="scientific">Kaustia mangrovi</name>
    <dbReference type="NCBI Taxonomy" id="2593653"/>
    <lineage>
        <taxon>Bacteria</taxon>
        <taxon>Pseudomonadati</taxon>
        <taxon>Pseudomonadota</taxon>
        <taxon>Alphaproteobacteria</taxon>
        <taxon>Hyphomicrobiales</taxon>
        <taxon>Parvibaculaceae</taxon>
        <taxon>Kaustia</taxon>
    </lineage>
</organism>
<dbReference type="RefSeq" id="WP_213161417.1">
    <property type="nucleotide sequence ID" value="NZ_CP058214.1"/>
</dbReference>
<dbReference type="GO" id="GO:0043190">
    <property type="term" value="C:ATP-binding cassette (ABC) transporter complex"/>
    <property type="evidence" value="ECO:0007669"/>
    <property type="project" value="InterPro"/>
</dbReference>
<evidence type="ECO:0000256" key="5">
    <source>
        <dbReference type="ARBA" id="ARBA00022475"/>
    </source>
</evidence>
<dbReference type="EMBL" id="CP058214">
    <property type="protein sequence ID" value="QPC44053.1"/>
    <property type="molecule type" value="Genomic_DNA"/>
</dbReference>
<keyword evidence="5" id="KW-1003">Cell membrane</keyword>
<accession>A0A7S8HD84</accession>
<dbReference type="PANTHER" id="PTHR30614">
    <property type="entry name" value="MEMBRANE COMPONENT OF AMINO ACID ABC TRANSPORTER"/>
    <property type="match status" value="1"/>
</dbReference>
<comment type="function">
    <text evidence="1">Part of the binding-protein-dependent transport system for glutamine; probably responsible for the translocation of the substrate across the membrane.</text>
</comment>
<protein>
    <submittedName>
        <fullName evidence="12">Amino acid ABC transporter permease</fullName>
    </submittedName>
</protein>
<evidence type="ECO:0000256" key="9">
    <source>
        <dbReference type="ARBA" id="ARBA00023136"/>
    </source>
</evidence>
<evidence type="ECO:0000256" key="7">
    <source>
        <dbReference type="ARBA" id="ARBA00022970"/>
    </source>
</evidence>
<name>A0A7S8HD84_9HYPH</name>
<evidence type="ECO:0000256" key="10">
    <source>
        <dbReference type="RuleBase" id="RU363032"/>
    </source>
</evidence>
<dbReference type="CDD" id="cd06261">
    <property type="entry name" value="TM_PBP2"/>
    <property type="match status" value="1"/>
</dbReference>
<proteinExistence type="inferred from homology"/>
<dbReference type="Pfam" id="PF00528">
    <property type="entry name" value="BPD_transp_1"/>
    <property type="match status" value="1"/>
</dbReference>
<dbReference type="Gene3D" id="1.10.3720.10">
    <property type="entry name" value="MetI-like"/>
    <property type="match status" value="1"/>
</dbReference>
<comment type="subcellular location">
    <subcellularLocation>
        <location evidence="2">Cell inner membrane</location>
        <topology evidence="2">Multi-pass membrane protein</topology>
    </subcellularLocation>
    <subcellularLocation>
        <location evidence="10">Cell membrane</location>
        <topology evidence="10">Multi-pass membrane protein</topology>
    </subcellularLocation>
</comment>